<proteinExistence type="predicted"/>
<dbReference type="InterPro" id="IPR031311">
    <property type="entry name" value="CHIT_BIND_RR_consensus"/>
</dbReference>
<reference evidence="4" key="1">
    <citation type="submission" date="2021-03" db="EMBL/GenBank/DDBJ databases">
        <title>Chromosome level genome of the anhydrobiotic midge Polypedilum vanderplanki.</title>
        <authorList>
            <person name="Yoshida Y."/>
            <person name="Kikawada T."/>
            <person name="Gusev O."/>
        </authorList>
    </citation>
    <scope>NUCLEOTIDE SEQUENCE</scope>
    <source>
        <strain evidence="4">NIAS01</strain>
        <tissue evidence="4">Whole body or cell culture</tissue>
    </source>
</reference>
<dbReference type="GO" id="GO:0005615">
    <property type="term" value="C:extracellular space"/>
    <property type="evidence" value="ECO:0007669"/>
    <property type="project" value="TreeGrafter"/>
</dbReference>
<dbReference type="InterPro" id="IPR051217">
    <property type="entry name" value="Insect_Cuticle_Struc_Prot"/>
</dbReference>
<evidence type="ECO:0000256" key="1">
    <source>
        <dbReference type="ARBA" id="ARBA00022460"/>
    </source>
</evidence>
<evidence type="ECO:0008006" key="6">
    <source>
        <dbReference type="Google" id="ProtNLM"/>
    </source>
</evidence>
<dbReference type="PROSITE" id="PS00233">
    <property type="entry name" value="CHIT_BIND_RR_1"/>
    <property type="match status" value="1"/>
</dbReference>
<dbReference type="Pfam" id="PF00379">
    <property type="entry name" value="Chitin_bind_4"/>
    <property type="match status" value="1"/>
</dbReference>
<gene>
    <name evidence="4" type="ORF">PVAND_010437</name>
</gene>
<protein>
    <recommendedName>
        <fullName evidence="6">Cuticle protein</fullName>
    </recommendedName>
</protein>
<evidence type="ECO:0000256" key="3">
    <source>
        <dbReference type="SAM" id="SignalP"/>
    </source>
</evidence>
<keyword evidence="5" id="KW-1185">Reference proteome</keyword>
<feature type="signal peptide" evidence="3">
    <location>
        <begin position="1"/>
        <end position="19"/>
    </location>
</feature>
<organism evidence="4 5">
    <name type="scientific">Polypedilum vanderplanki</name>
    <name type="common">Sleeping chironomid midge</name>
    <dbReference type="NCBI Taxonomy" id="319348"/>
    <lineage>
        <taxon>Eukaryota</taxon>
        <taxon>Metazoa</taxon>
        <taxon>Ecdysozoa</taxon>
        <taxon>Arthropoda</taxon>
        <taxon>Hexapoda</taxon>
        <taxon>Insecta</taxon>
        <taxon>Pterygota</taxon>
        <taxon>Neoptera</taxon>
        <taxon>Endopterygota</taxon>
        <taxon>Diptera</taxon>
        <taxon>Nematocera</taxon>
        <taxon>Chironomoidea</taxon>
        <taxon>Chironomidae</taxon>
        <taxon>Chironominae</taxon>
        <taxon>Polypedilum</taxon>
        <taxon>Polypedilum</taxon>
    </lineage>
</organism>
<evidence type="ECO:0000313" key="5">
    <source>
        <dbReference type="Proteomes" id="UP001107558"/>
    </source>
</evidence>
<dbReference type="PROSITE" id="PS51155">
    <property type="entry name" value="CHIT_BIND_RR_2"/>
    <property type="match status" value="1"/>
</dbReference>
<dbReference type="EMBL" id="JADBJN010000001">
    <property type="protein sequence ID" value="KAG5680962.1"/>
    <property type="molecule type" value="Genomic_DNA"/>
</dbReference>
<feature type="chain" id="PRO_5039897794" description="Cuticle protein" evidence="3">
    <location>
        <begin position="20"/>
        <end position="175"/>
    </location>
</feature>
<dbReference type="PRINTS" id="PR00947">
    <property type="entry name" value="CUTICLE"/>
</dbReference>
<dbReference type="PANTHER" id="PTHR12236">
    <property type="entry name" value="STRUCTURAL CONTITUENT OF CUTICLE"/>
    <property type="match status" value="1"/>
</dbReference>
<dbReference type="Proteomes" id="UP001107558">
    <property type="component" value="Chromosome 1"/>
</dbReference>
<dbReference type="GO" id="GO:0031012">
    <property type="term" value="C:extracellular matrix"/>
    <property type="evidence" value="ECO:0007669"/>
    <property type="project" value="TreeGrafter"/>
</dbReference>
<name>A0A9J6CFM8_POLVA</name>
<evidence type="ECO:0000313" key="4">
    <source>
        <dbReference type="EMBL" id="KAG5680962.1"/>
    </source>
</evidence>
<evidence type="ECO:0000256" key="2">
    <source>
        <dbReference type="PROSITE-ProRule" id="PRU00497"/>
    </source>
</evidence>
<dbReference type="GO" id="GO:0042302">
    <property type="term" value="F:structural constituent of cuticle"/>
    <property type="evidence" value="ECO:0007669"/>
    <property type="project" value="UniProtKB-UniRule"/>
</dbReference>
<comment type="caution">
    <text evidence="4">The sequence shown here is derived from an EMBL/GenBank/DDBJ whole genome shotgun (WGS) entry which is preliminary data.</text>
</comment>
<sequence length="175" mass="18135">MLKFASVIVIIAISSSVKAGLLSSPLAYTAVPAAYSVPLIHTSPYIARSAPIVKAAPLVSAPVPVITKAAPLIAAKTVLPVAAPVIKTVDADAYPQYQFGYAVNDGLTGDNKAHTEFRDGDIVKGEYSLVQPDGVLRKVNYYADPINGFNAVVQKSAPVIAAPVAIEPAAKIVVA</sequence>
<keyword evidence="1 2" id="KW-0193">Cuticle</keyword>
<keyword evidence="3" id="KW-0732">Signal</keyword>
<dbReference type="PANTHER" id="PTHR12236:SF75">
    <property type="entry name" value="CUTICULAR PROTEIN 62BB, ISOFORM A"/>
    <property type="match status" value="1"/>
</dbReference>
<dbReference type="OrthoDB" id="10071059at2759"/>
<accession>A0A9J6CFM8</accession>
<dbReference type="AlphaFoldDB" id="A0A9J6CFM8"/>
<dbReference type="InterPro" id="IPR000618">
    <property type="entry name" value="Insect_cuticle"/>
</dbReference>